<gene>
    <name evidence="2" type="ORF">KQX54_003543</name>
</gene>
<keyword evidence="3" id="KW-1185">Reference proteome</keyword>
<proteinExistence type="predicted"/>
<sequence length="148" mass="17074">MKLSLQICSDAFPQPVPQYDRINSQYLDYGQGSYPYNQPPAQYLNYGQYPSYAPAPSYPGYNYGYYQPPYGSYPVYNPAPQYPNPEPKPKPREYHGSKETYESSHWDKTNSDGSLDVKIPRYPSLHAEIERKTTNEGTATKTVFKQEY</sequence>
<accession>A0AAV7HV65</accession>
<feature type="region of interest" description="Disordered" evidence="1">
    <location>
        <begin position="75"/>
        <end position="148"/>
    </location>
</feature>
<name>A0AAV7HV65_COTGL</name>
<protein>
    <submittedName>
        <fullName evidence="2">Uncharacterized protein</fullName>
    </submittedName>
</protein>
<reference evidence="2 3" key="1">
    <citation type="journal article" date="2021" name="J. Hered.">
        <title>A chromosome-level genome assembly of the parasitoid wasp, Cotesia glomerata (Hymenoptera: Braconidae).</title>
        <authorList>
            <person name="Pinto B.J."/>
            <person name="Weis J.J."/>
            <person name="Gamble T."/>
            <person name="Ode P.J."/>
            <person name="Paul R."/>
            <person name="Zaspel J.M."/>
        </authorList>
    </citation>
    <scope>NUCLEOTIDE SEQUENCE [LARGE SCALE GENOMIC DNA]</scope>
    <source>
        <strain evidence="2">CgM1</strain>
    </source>
</reference>
<feature type="compositionally biased region" description="Polar residues" evidence="1">
    <location>
        <begin position="135"/>
        <end position="148"/>
    </location>
</feature>
<dbReference type="Proteomes" id="UP000826195">
    <property type="component" value="Unassembled WGS sequence"/>
</dbReference>
<organism evidence="2 3">
    <name type="scientific">Cotesia glomerata</name>
    <name type="common">Lepidopteran parasitic wasp</name>
    <name type="synonym">Apanteles glomeratus</name>
    <dbReference type="NCBI Taxonomy" id="32391"/>
    <lineage>
        <taxon>Eukaryota</taxon>
        <taxon>Metazoa</taxon>
        <taxon>Ecdysozoa</taxon>
        <taxon>Arthropoda</taxon>
        <taxon>Hexapoda</taxon>
        <taxon>Insecta</taxon>
        <taxon>Pterygota</taxon>
        <taxon>Neoptera</taxon>
        <taxon>Endopterygota</taxon>
        <taxon>Hymenoptera</taxon>
        <taxon>Apocrita</taxon>
        <taxon>Ichneumonoidea</taxon>
        <taxon>Braconidae</taxon>
        <taxon>Microgastrinae</taxon>
        <taxon>Cotesia</taxon>
    </lineage>
</organism>
<dbReference type="AlphaFoldDB" id="A0AAV7HV65"/>
<evidence type="ECO:0000313" key="2">
    <source>
        <dbReference type="EMBL" id="KAH0534391.1"/>
    </source>
</evidence>
<comment type="caution">
    <text evidence="2">The sequence shown here is derived from an EMBL/GenBank/DDBJ whole genome shotgun (WGS) entry which is preliminary data.</text>
</comment>
<evidence type="ECO:0000313" key="3">
    <source>
        <dbReference type="Proteomes" id="UP000826195"/>
    </source>
</evidence>
<feature type="compositionally biased region" description="Basic and acidic residues" evidence="1">
    <location>
        <begin position="87"/>
        <end position="110"/>
    </location>
</feature>
<evidence type="ECO:0000256" key="1">
    <source>
        <dbReference type="SAM" id="MobiDB-lite"/>
    </source>
</evidence>
<dbReference type="EMBL" id="JAHXZJ010002982">
    <property type="protein sequence ID" value="KAH0534391.1"/>
    <property type="molecule type" value="Genomic_DNA"/>
</dbReference>